<reference evidence="1 2" key="1">
    <citation type="submission" date="2018-03" db="EMBL/GenBank/DDBJ databases">
        <title>Genomic Encyclopedia of Type Strains, Phase III (KMG-III): the genomes of soil and plant-associated and newly described type strains.</title>
        <authorList>
            <person name="Whitman W."/>
        </authorList>
    </citation>
    <scope>NUCLEOTIDE SEQUENCE [LARGE SCALE GENOMIC DNA]</scope>
    <source>
        <strain evidence="1 2">CGMCC 4.7104</strain>
    </source>
</reference>
<organism evidence="1 2">
    <name type="scientific">Nonomuraea fuscirosea</name>
    <dbReference type="NCBI Taxonomy" id="1291556"/>
    <lineage>
        <taxon>Bacteria</taxon>
        <taxon>Bacillati</taxon>
        <taxon>Actinomycetota</taxon>
        <taxon>Actinomycetes</taxon>
        <taxon>Streptosporangiales</taxon>
        <taxon>Streptosporangiaceae</taxon>
        <taxon>Nonomuraea</taxon>
    </lineage>
</organism>
<protein>
    <recommendedName>
        <fullName evidence="3">PknH-like protein</fullName>
    </recommendedName>
</protein>
<evidence type="ECO:0000313" key="1">
    <source>
        <dbReference type="EMBL" id="PRX60065.1"/>
    </source>
</evidence>
<name>A0A2T0MPS1_9ACTN</name>
<evidence type="ECO:0008006" key="3">
    <source>
        <dbReference type="Google" id="ProtNLM"/>
    </source>
</evidence>
<dbReference type="PROSITE" id="PS51257">
    <property type="entry name" value="PROKAR_LIPOPROTEIN"/>
    <property type="match status" value="1"/>
</dbReference>
<proteinExistence type="predicted"/>
<comment type="caution">
    <text evidence="1">The sequence shown here is derived from an EMBL/GenBank/DDBJ whole genome shotgun (WGS) entry which is preliminary data.</text>
</comment>
<dbReference type="OrthoDB" id="3539460at2"/>
<accession>A0A2T0MPS1</accession>
<dbReference type="EMBL" id="PVNG01000018">
    <property type="protein sequence ID" value="PRX60065.1"/>
    <property type="molecule type" value="Genomic_DNA"/>
</dbReference>
<dbReference type="AlphaFoldDB" id="A0A2T0MPS1"/>
<dbReference type="RefSeq" id="WP_106247556.1">
    <property type="nucleotide sequence ID" value="NZ_JBFAIB010000001.1"/>
</dbReference>
<sequence length="226" mass="23367">MHKAIPGIFLSTLVIAGCSSTEASPKAAAPAPAAATPSSAADARLRAALLPVPKGMRIAYGPELGAFGSLKSTQQGLAAVRQAKLQHPECAGAAQLDADRPDVAKSPAAVIAFSADRGSITQAVVSLPAEAFPEPLPKQCVSYTADVAGTQVSYKTRTLGMPAKGDQSRAYLTTASGDKKNAQIGSVMIRRGTLIMSMLVVGQRVKPQGLYELADLADQNLARVTR</sequence>
<evidence type="ECO:0000313" key="2">
    <source>
        <dbReference type="Proteomes" id="UP000238312"/>
    </source>
</evidence>
<gene>
    <name evidence="1" type="ORF">B0I32_118209</name>
</gene>
<keyword evidence="2" id="KW-1185">Reference proteome</keyword>
<dbReference type="Proteomes" id="UP000238312">
    <property type="component" value="Unassembled WGS sequence"/>
</dbReference>